<dbReference type="Proteomes" id="UP000799423">
    <property type="component" value="Unassembled WGS sequence"/>
</dbReference>
<dbReference type="AlphaFoldDB" id="A0A6A7AYH4"/>
<feature type="region of interest" description="Disordered" evidence="1">
    <location>
        <begin position="64"/>
        <end position="98"/>
    </location>
</feature>
<proteinExistence type="predicted"/>
<accession>A0A6A7AYH4</accession>
<organism evidence="2 3">
    <name type="scientific">Plenodomus tracheiphilus IPT5</name>
    <dbReference type="NCBI Taxonomy" id="1408161"/>
    <lineage>
        <taxon>Eukaryota</taxon>
        <taxon>Fungi</taxon>
        <taxon>Dikarya</taxon>
        <taxon>Ascomycota</taxon>
        <taxon>Pezizomycotina</taxon>
        <taxon>Dothideomycetes</taxon>
        <taxon>Pleosporomycetidae</taxon>
        <taxon>Pleosporales</taxon>
        <taxon>Pleosporineae</taxon>
        <taxon>Leptosphaeriaceae</taxon>
        <taxon>Plenodomus</taxon>
    </lineage>
</organism>
<evidence type="ECO:0000313" key="3">
    <source>
        <dbReference type="Proteomes" id="UP000799423"/>
    </source>
</evidence>
<protein>
    <submittedName>
        <fullName evidence="2">Uncharacterized protein</fullName>
    </submittedName>
</protein>
<evidence type="ECO:0000313" key="2">
    <source>
        <dbReference type="EMBL" id="KAF2848341.1"/>
    </source>
</evidence>
<sequence length="210" mass="23139">MSSSSNSDRSSHRKCAAPRETIVSRNNASGNALQINGDAVDQMWNIQVENVYISYRVKVAADAACPGSGPPQPEVSTLKQPSTRKRSEKTIENGPGTNSNLSIIPAQSVVLYPRLSGTHEVVRATFQPSIVENFITRRIVRRLKLEIDGRCPIPKTLLWGEMAVPPITTFVDIACSSGKSNRRITYRFYIARRCQFDVLFGLDSLGSIAD</sequence>
<evidence type="ECO:0000256" key="1">
    <source>
        <dbReference type="SAM" id="MobiDB-lite"/>
    </source>
</evidence>
<gene>
    <name evidence="2" type="ORF">T440DRAFT_169415</name>
</gene>
<reference evidence="2" key="1">
    <citation type="submission" date="2020-01" db="EMBL/GenBank/DDBJ databases">
        <authorList>
            <consortium name="DOE Joint Genome Institute"/>
            <person name="Haridas S."/>
            <person name="Albert R."/>
            <person name="Binder M."/>
            <person name="Bloem J."/>
            <person name="Labutti K."/>
            <person name="Salamov A."/>
            <person name="Andreopoulos B."/>
            <person name="Baker S.E."/>
            <person name="Barry K."/>
            <person name="Bills G."/>
            <person name="Bluhm B.H."/>
            <person name="Cannon C."/>
            <person name="Castanera R."/>
            <person name="Culley D.E."/>
            <person name="Daum C."/>
            <person name="Ezra D."/>
            <person name="Gonzalez J.B."/>
            <person name="Henrissat B."/>
            <person name="Kuo A."/>
            <person name="Liang C."/>
            <person name="Lipzen A."/>
            <person name="Lutzoni F."/>
            <person name="Magnuson J."/>
            <person name="Mondo S."/>
            <person name="Nolan M."/>
            <person name="Ohm R."/>
            <person name="Pangilinan J."/>
            <person name="Park H.-J."/>
            <person name="Ramirez L."/>
            <person name="Alfaro M."/>
            <person name="Sun H."/>
            <person name="Tritt A."/>
            <person name="Yoshinaga Y."/>
            <person name="Zwiers L.-H."/>
            <person name="Turgeon B.G."/>
            <person name="Goodwin S.B."/>
            <person name="Spatafora J.W."/>
            <person name="Crous P.W."/>
            <person name="Grigoriev I.V."/>
        </authorList>
    </citation>
    <scope>NUCLEOTIDE SEQUENCE</scope>
    <source>
        <strain evidence="2">IPT5</strain>
    </source>
</reference>
<dbReference type="EMBL" id="MU006318">
    <property type="protein sequence ID" value="KAF2848341.1"/>
    <property type="molecule type" value="Genomic_DNA"/>
</dbReference>
<feature type="region of interest" description="Disordered" evidence="1">
    <location>
        <begin position="1"/>
        <end position="23"/>
    </location>
</feature>
<keyword evidence="3" id="KW-1185">Reference proteome</keyword>
<dbReference type="OrthoDB" id="3506906at2759"/>
<name>A0A6A7AYH4_9PLEO</name>